<organism evidence="1">
    <name type="scientific">Zea mays</name>
    <name type="common">Maize</name>
    <dbReference type="NCBI Taxonomy" id="4577"/>
    <lineage>
        <taxon>Eukaryota</taxon>
        <taxon>Viridiplantae</taxon>
        <taxon>Streptophyta</taxon>
        <taxon>Embryophyta</taxon>
        <taxon>Tracheophyta</taxon>
        <taxon>Spermatophyta</taxon>
        <taxon>Magnoliopsida</taxon>
        <taxon>Liliopsida</taxon>
        <taxon>Poales</taxon>
        <taxon>Poaceae</taxon>
        <taxon>PACMAD clade</taxon>
        <taxon>Panicoideae</taxon>
        <taxon>Andropogonodae</taxon>
        <taxon>Andropogoneae</taxon>
        <taxon>Tripsacinae</taxon>
        <taxon>Zea</taxon>
    </lineage>
</organism>
<proteinExistence type="predicted"/>
<sequence length="223" mass="24816">MPAGPWLLPPHKPSPLGDRKASPISQSPIFSYLSNPTNTPHHHHHLILSALSVLSLKELQHFHDAITLLASLHSDPACPPSPFLICLFHALLPLFISTASIHTRPDAKHPEWCHRDALVASILTADHLYHFEFNVALMLLVETHSCGDGDGDGISVRLRHVMGQAGLSGVQKQFSAWTQVTKKHNRFFPKVDDDGNRGRPWKVVLCIVRISFAGEEITIRARR</sequence>
<gene>
    <name evidence="1" type="ORF">ZEAMMB73_Zm00001d019514</name>
</gene>
<dbReference type="InParanoid" id="A0A1D6HY61"/>
<name>A0A1D6HY61_MAIZE</name>
<dbReference type="AlphaFoldDB" id="A0A1D6HY61"/>
<dbReference type="eggNOG" id="KOG2796">
    <property type="taxonomic scope" value="Eukaryota"/>
</dbReference>
<protein>
    <submittedName>
        <fullName evidence="1">Uncharacterized protein</fullName>
    </submittedName>
</protein>
<reference evidence="1" key="1">
    <citation type="submission" date="2015-12" db="EMBL/GenBank/DDBJ databases">
        <title>Update maize B73 reference genome by single molecule sequencing technologies.</title>
        <authorList>
            <consortium name="Maize Genome Sequencing Project"/>
            <person name="Ware D."/>
        </authorList>
    </citation>
    <scope>NUCLEOTIDE SEQUENCE [LARGE SCALE GENOMIC DNA]</scope>
    <source>
        <tissue evidence="1">Seedling</tissue>
    </source>
</reference>
<accession>A0A1D6HY61</accession>
<dbReference type="PaxDb" id="4577-GRMZM5G844051_P01"/>
<dbReference type="STRING" id="4577.A0A1D6HY61"/>
<evidence type="ECO:0000313" key="1">
    <source>
        <dbReference type="EMBL" id="ONM53099.1"/>
    </source>
</evidence>
<dbReference type="EMBL" id="CM007650">
    <property type="protein sequence ID" value="ONM53099.1"/>
    <property type="molecule type" value="Genomic_DNA"/>
</dbReference>